<dbReference type="Gene3D" id="3.30.1360.120">
    <property type="entry name" value="Probable tRNA modification gtpase trme, domain 1"/>
    <property type="match status" value="1"/>
</dbReference>
<evidence type="ECO:0000259" key="1">
    <source>
        <dbReference type="Pfam" id="PF01266"/>
    </source>
</evidence>
<dbReference type="InterPro" id="IPR036188">
    <property type="entry name" value="FAD/NAD-bd_sf"/>
</dbReference>
<dbReference type="PANTHER" id="PTHR13847:SF193">
    <property type="entry name" value="PYRUVATE DEHYDROGENASE PHOSPHATASE REGULATORY SUBUNIT, MITOCHONDRIAL"/>
    <property type="match status" value="1"/>
</dbReference>
<protein>
    <recommendedName>
        <fullName evidence="1">FAD dependent oxidoreductase domain-containing protein</fullName>
    </recommendedName>
</protein>
<dbReference type="Pfam" id="PF01266">
    <property type="entry name" value="DAO"/>
    <property type="match status" value="1"/>
</dbReference>
<dbReference type="Gene3D" id="3.50.50.60">
    <property type="entry name" value="FAD/NAD(P)-binding domain"/>
    <property type="match status" value="1"/>
</dbReference>
<dbReference type="InterPro" id="IPR006076">
    <property type="entry name" value="FAD-dep_OxRdtase"/>
</dbReference>
<proteinExistence type="predicted"/>
<dbReference type="Gene3D" id="3.30.70.1400">
    <property type="entry name" value="Aminomethyltransferase beta-barrel domains"/>
    <property type="match status" value="1"/>
</dbReference>
<accession>A0A267FEC6</accession>
<keyword evidence="3" id="KW-1185">Reference proteome</keyword>
<evidence type="ECO:0000313" key="3">
    <source>
        <dbReference type="Proteomes" id="UP000215902"/>
    </source>
</evidence>
<name>A0A267FEC6_9PLAT</name>
<dbReference type="OrthoDB" id="498204at2759"/>
<dbReference type="EMBL" id="NIVC01001117">
    <property type="protein sequence ID" value="PAA72053.1"/>
    <property type="molecule type" value="Genomic_DNA"/>
</dbReference>
<dbReference type="SUPFAM" id="SSF103025">
    <property type="entry name" value="Folate-binding domain"/>
    <property type="match status" value="1"/>
</dbReference>
<gene>
    <name evidence="2" type="ORF">BOX15_Mlig011824g1</name>
</gene>
<organism evidence="2 3">
    <name type="scientific">Macrostomum lignano</name>
    <dbReference type="NCBI Taxonomy" id="282301"/>
    <lineage>
        <taxon>Eukaryota</taxon>
        <taxon>Metazoa</taxon>
        <taxon>Spiralia</taxon>
        <taxon>Lophotrochozoa</taxon>
        <taxon>Platyhelminthes</taxon>
        <taxon>Rhabditophora</taxon>
        <taxon>Macrostomorpha</taxon>
        <taxon>Macrostomida</taxon>
        <taxon>Macrostomidae</taxon>
        <taxon>Macrostomum</taxon>
    </lineage>
</organism>
<sequence length="793" mass="87042">MLRAICGRRLPPAARRWSAVTSQARFVGSRPAEPSLSVIDSAQVVVCGAGVTGCSIAYHLTELGCKSVLLLEQGASVGCGTTWHSVGLISQLRQFEALTQLAKQTVQTCKQLDDKGFPSGFVNYGSLSLAESSATMHSLERLKAMGDAHKIESHLLGPSEIQRLVPSSLMLTDDLIGALYTPSDGALSSPMDLTNAYLSAAKAKGAEIRLGTHVRRVHLNMDGRVASVETPKGLIECEAFVNAAGQWARQLGRRCTERVRIPLGSCEHFAMFTQPAEDDSITKAFPVVRNNERLFYVREWQGGLCVGGFEPTGKVVFPTGVPPNFENQLLPEDNKQFEPIVRGANHRFPMLSKLGVRSSINGPETFTPDAQPIFGEVPDIPGYFVAAGLNSVGISLSGGLGASMAELVMNGKTQVDTTSIDVRRFVPQHTDHPAFIVNRLPESYNALINPGPKNQFNTGRQLIVSALHEAQREHGAVLEQTQNGYEHPVFYDHPQSQNQMQASWRSYGRPFWIDFASAEYRKIQRMKTIYDNSSATQIRITAHTPDDLEAFLSSVFNRTRFESGLSRLPSGDFVTMSSRDGQSLELFGRLVKQTERSAIFLSSGVAQTRAVSLLNEKAADETVAITDISINYCLLHLPRAVHYGEFPRLPSDPFTFADETDVFVLAQAGNAPSVFRYLNHAQGFVPIGYYAMRMFRLSERRPEFAEDFHCRLSPRQLANLGKFALPSLNPASDYWIWGGEPLFRNGEAVGTVLCSSYDPSRDKIIGYFAPPEGAALDGIAVRAGSQEHPLQLL</sequence>
<dbReference type="GO" id="GO:0005759">
    <property type="term" value="C:mitochondrial matrix"/>
    <property type="evidence" value="ECO:0007669"/>
    <property type="project" value="TreeGrafter"/>
</dbReference>
<dbReference type="AlphaFoldDB" id="A0A267FEC6"/>
<dbReference type="STRING" id="282301.A0A267FEC6"/>
<dbReference type="PANTHER" id="PTHR13847">
    <property type="entry name" value="SARCOSINE DEHYDROGENASE-RELATED"/>
    <property type="match status" value="1"/>
</dbReference>
<feature type="domain" description="FAD dependent oxidoreductase" evidence="1">
    <location>
        <begin position="44"/>
        <end position="407"/>
    </location>
</feature>
<dbReference type="SUPFAM" id="SSF54373">
    <property type="entry name" value="FAD-linked reductases, C-terminal domain"/>
    <property type="match status" value="1"/>
</dbReference>
<reference evidence="2 3" key="1">
    <citation type="submission" date="2017-06" db="EMBL/GenBank/DDBJ databases">
        <title>A platform for efficient transgenesis in Macrostomum lignano, a flatworm model organism for stem cell research.</title>
        <authorList>
            <person name="Berezikov E."/>
        </authorList>
    </citation>
    <scope>NUCLEOTIDE SEQUENCE [LARGE SCALE GENOMIC DNA]</scope>
    <source>
        <strain evidence="2">DV1</strain>
        <tissue evidence="2">Whole organism</tissue>
    </source>
</reference>
<evidence type="ECO:0000313" key="2">
    <source>
        <dbReference type="EMBL" id="PAA72053.1"/>
    </source>
</evidence>
<dbReference type="InterPro" id="IPR027266">
    <property type="entry name" value="TrmE/GcvT-like"/>
</dbReference>
<comment type="caution">
    <text evidence="2">The sequence shown here is derived from an EMBL/GenBank/DDBJ whole genome shotgun (WGS) entry which is preliminary data.</text>
</comment>
<dbReference type="Proteomes" id="UP000215902">
    <property type="component" value="Unassembled WGS sequence"/>
</dbReference>
<dbReference type="Gene3D" id="3.30.9.10">
    <property type="entry name" value="D-Amino Acid Oxidase, subunit A, domain 2"/>
    <property type="match status" value="1"/>
</dbReference>
<dbReference type="SUPFAM" id="SSF51905">
    <property type="entry name" value="FAD/NAD(P)-binding domain"/>
    <property type="match status" value="1"/>
</dbReference>